<accession>A0A815Y1B8</accession>
<evidence type="ECO:0000313" key="1">
    <source>
        <dbReference type="EMBL" id="CAF1565197.1"/>
    </source>
</evidence>
<dbReference type="EMBL" id="CAJNOJ010003711">
    <property type="protein sequence ID" value="CAF1565197.1"/>
    <property type="molecule type" value="Genomic_DNA"/>
</dbReference>
<gene>
    <name evidence="1" type="ORF">EDS130_LOCUS46783</name>
</gene>
<dbReference type="AlphaFoldDB" id="A0A815Y1B8"/>
<reference evidence="1" key="1">
    <citation type="submission" date="2021-02" db="EMBL/GenBank/DDBJ databases">
        <authorList>
            <person name="Nowell W R."/>
        </authorList>
    </citation>
    <scope>NUCLEOTIDE SEQUENCE</scope>
</reference>
<evidence type="ECO:0000313" key="2">
    <source>
        <dbReference type="Proteomes" id="UP000663852"/>
    </source>
</evidence>
<comment type="caution">
    <text evidence="1">The sequence shown here is derived from an EMBL/GenBank/DDBJ whole genome shotgun (WGS) entry which is preliminary data.</text>
</comment>
<proteinExistence type="predicted"/>
<sequence>RADAACVGALPDGYAFCLGVAVTAQGNVTRPNEVGFGKPVTLREAAALALFRNGAAYAGEADVTAAAHVAALVEPEPGEVYVQV</sequence>
<name>A0A815Y1B8_ADIRI</name>
<protein>
    <submittedName>
        <fullName evidence="1">Uncharacterized protein</fullName>
    </submittedName>
</protein>
<feature type="non-terminal residue" evidence="1">
    <location>
        <position position="84"/>
    </location>
</feature>
<dbReference type="Proteomes" id="UP000663852">
    <property type="component" value="Unassembled WGS sequence"/>
</dbReference>
<feature type="non-terminal residue" evidence="1">
    <location>
        <position position="1"/>
    </location>
</feature>
<organism evidence="1 2">
    <name type="scientific">Adineta ricciae</name>
    <name type="common">Rotifer</name>
    <dbReference type="NCBI Taxonomy" id="249248"/>
    <lineage>
        <taxon>Eukaryota</taxon>
        <taxon>Metazoa</taxon>
        <taxon>Spiralia</taxon>
        <taxon>Gnathifera</taxon>
        <taxon>Rotifera</taxon>
        <taxon>Eurotatoria</taxon>
        <taxon>Bdelloidea</taxon>
        <taxon>Adinetida</taxon>
        <taxon>Adinetidae</taxon>
        <taxon>Adineta</taxon>
    </lineage>
</organism>